<evidence type="ECO:0000256" key="1">
    <source>
        <dbReference type="SAM" id="MobiDB-lite"/>
    </source>
</evidence>
<feature type="compositionally biased region" description="Polar residues" evidence="1">
    <location>
        <begin position="78"/>
        <end position="93"/>
    </location>
</feature>
<keyword evidence="3" id="KW-1185">Reference proteome</keyword>
<dbReference type="EMBL" id="CYGV01001448">
    <property type="protein sequence ID" value="CUA74482.1"/>
    <property type="molecule type" value="Genomic_DNA"/>
</dbReference>
<dbReference type="AlphaFoldDB" id="A0A0K6G7A0"/>
<dbReference type="Proteomes" id="UP000044841">
    <property type="component" value="Unassembled WGS sequence"/>
</dbReference>
<protein>
    <submittedName>
        <fullName evidence="2">Uncharacterized protein</fullName>
    </submittedName>
</protein>
<proteinExistence type="predicted"/>
<sequence length="365" mass="39046">MAQAASTTFDARHAHHRTHSDRDAQEVSELPPSSSNPSSVNRPMVPCRSHSLYHGLADAPQATTANGPSLVEQRASKHSNISDSTESRYQSTEHLGPQKPRAQEETPCTCEHACDANSQDSRVAPPTGVGCQNPVIVAAEPFGKPVLESSPKKSQSGHLPLVKMLLYGDPKEPFSAADIEGLKAVGLKCVNGLHRENIRICSGCEPIGKEFEWFLDPDDIAPGGLLILCITGHGTRTIDGVDIKTNRSGPKLVDTFNLHVAINKLQVPCTLEIIFGTCNSEAVISGLDRLLVMQSSEDPHEDPNTLLPLNALFKSLLPVSLVPRLDTEASIIVWAAAVDGGAAYPEADLPGRKGKNDIVIGVGFD</sequence>
<organism evidence="2 3">
    <name type="scientific">Rhizoctonia solani</name>
    <dbReference type="NCBI Taxonomy" id="456999"/>
    <lineage>
        <taxon>Eukaryota</taxon>
        <taxon>Fungi</taxon>
        <taxon>Dikarya</taxon>
        <taxon>Basidiomycota</taxon>
        <taxon>Agaricomycotina</taxon>
        <taxon>Agaricomycetes</taxon>
        <taxon>Cantharellales</taxon>
        <taxon>Ceratobasidiaceae</taxon>
        <taxon>Rhizoctonia</taxon>
    </lineage>
</organism>
<accession>A0A0K6G7A0</accession>
<reference evidence="2 3" key="1">
    <citation type="submission" date="2015-07" db="EMBL/GenBank/DDBJ databases">
        <authorList>
            <person name="Noorani M."/>
        </authorList>
    </citation>
    <scope>NUCLEOTIDE SEQUENCE [LARGE SCALE GENOMIC DNA]</scope>
    <source>
        <strain evidence="2">BBA 69670</strain>
    </source>
</reference>
<feature type="region of interest" description="Disordered" evidence="1">
    <location>
        <begin position="1"/>
        <end position="47"/>
    </location>
</feature>
<gene>
    <name evidence="2" type="ORF">RSOLAG22IIIB_11237</name>
</gene>
<feature type="region of interest" description="Disordered" evidence="1">
    <location>
        <begin position="59"/>
        <end position="103"/>
    </location>
</feature>
<name>A0A0K6G7A0_9AGAM</name>
<feature type="compositionally biased region" description="Low complexity" evidence="1">
    <location>
        <begin position="31"/>
        <end position="46"/>
    </location>
</feature>
<evidence type="ECO:0000313" key="3">
    <source>
        <dbReference type="Proteomes" id="UP000044841"/>
    </source>
</evidence>
<evidence type="ECO:0000313" key="2">
    <source>
        <dbReference type="EMBL" id="CUA74482.1"/>
    </source>
</evidence>